<dbReference type="InterPro" id="IPR050822">
    <property type="entry name" value="Cerebellin_Synaptic_Org"/>
</dbReference>
<accession>A0A3Q3AR64</accession>
<keyword evidence="4" id="KW-0175">Coiled coil</keyword>
<feature type="domain" description="C1q" evidence="6">
    <location>
        <begin position="93"/>
        <end position="231"/>
    </location>
</feature>
<feature type="region of interest" description="Disordered" evidence="5">
    <location>
        <begin position="1"/>
        <end position="33"/>
    </location>
</feature>
<dbReference type="Gene3D" id="2.60.120.40">
    <property type="match status" value="1"/>
</dbReference>
<evidence type="ECO:0000256" key="4">
    <source>
        <dbReference type="SAM" id="Coils"/>
    </source>
</evidence>
<evidence type="ECO:0000256" key="3">
    <source>
        <dbReference type="ARBA" id="ARBA00022729"/>
    </source>
</evidence>
<dbReference type="Proteomes" id="UP000264800">
    <property type="component" value="Unplaced"/>
</dbReference>
<protein>
    <submittedName>
        <fullName evidence="7">Complement C1q-like protein 2</fullName>
    </submittedName>
</protein>
<comment type="subcellular location">
    <subcellularLocation>
        <location evidence="1">Secreted</location>
    </subcellularLocation>
</comment>
<evidence type="ECO:0000259" key="6">
    <source>
        <dbReference type="PROSITE" id="PS50871"/>
    </source>
</evidence>
<dbReference type="GO" id="GO:0005576">
    <property type="term" value="C:extracellular region"/>
    <property type="evidence" value="ECO:0007669"/>
    <property type="project" value="UniProtKB-SubCell"/>
</dbReference>
<dbReference type="PROSITE" id="PS50871">
    <property type="entry name" value="C1Q"/>
    <property type="match status" value="1"/>
</dbReference>
<evidence type="ECO:0000256" key="2">
    <source>
        <dbReference type="ARBA" id="ARBA00022525"/>
    </source>
</evidence>
<evidence type="ECO:0000313" key="7">
    <source>
        <dbReference type="Ensembl" id="ENSKMAP00000019373.1"/>
    </source>
</evidence>
<evidence type="ECO:0000313" key="8">
    <source>
        <dbReference type="Proteomes" id="UP000264800"/>
    </source>
</evidence>
<reference evidence="7" key="2">
    <citation type="submission" date="2025-09" db="UniProtKB">
        <authorList>
            <consortium name="Ensembl"/>
        </authorList>
    </citation>
    <scope>IDENTIFICATION</scope>
</reference>
<keyword evidence="8" id="KW-1185">Reference proteome</keyword>
<feature type="coiled-coil region" evidence="4">
    <location>
        <begin position="42"/>
        <end position="76"/>
    </location>
</feature>
<dbReference type="SUPFAM" id="SSF49842">
    <property type="entry name" value="TNF-like"/>
    <property type="match status" value="1"/>
</dbReference>
<reference evidence="7" key="1">
    <citation type="submission" date="2025-08" db="UniProtKB">
        <authorList>
            <consortium name="Ensembl"/>
        </authorList>
    </citation>
    <scope>IDENTIFICATION</scope>
</reference>
<dbReference type="Ensembl" id="ENSKMAT00000019636.1">
    <property type="protein sequence ID" value="ENSKMAP00000019373.1"/>
    <property type="gene ID" value="ENSKMAG00000014404.1"/>
</dbReference>
<dbReference type="GeneTree" id="ENSGT00950000183116"/>
<dbReference type="PANTHER" id="PTHR22923">
    <property type="entry name" value="CEREBELLIN-RELATED"/>
    <property type="match status" value="1"/>
</dbReference>
<dbReference type="Pfam" id="PF00386">
    <property type="entry name" value="C1q"/>
    <property type="match status" value="1"/>
</dbReference>
<organism evidence="7 8">
    <name type="scientific">Kryptolebias marmoratus</name>
    <name type="common">Mangrove killifish</name>
    <name type="synonym">Rivulus marmoratus</name>
    <dbReference type="NCBI Taxonomy" id="37003"/>
    <lineage>
        <taxon>Eukaryota</taxon>
        <taxon>Metazoa</taxon>
        <taxon>Chordata</taxon>
        <taxon>Craniata</taxon>
        <taxon>Vertebrata</taxon>
        <taxon>Euteleostomi</taxon>
        <taxon>Actinopterygii</taxon>
        <taxon>Neopterygii</taxon>
        <taxon>Teleostei</taxon>
        <taxon>Neoteleostei</taxon>
        <taxon>Acanthomorphata</taxon>
        <taxon>Ovalentaria</taxon>
        <taxon>Atherinomorphae</taxon>
        <taxon>Cyprinodontiformes</taxon>
        <taxon>Rivulidae</taxon>
        <taxon>Kryptolebias</taxon>
    </lineage>
</organism>
<evidence type="ECO:0000256" key="1">
    <source>
        <dbReference type="ARBA" id="ARBA00004613"/>
    </source>
</evidence>
<feature type="compositionally biased region" description="Basic and acidic residues" evidence="5">
    <location>
        <begin position="1"/>
        <end position="14"/>
    </location>
</feature>
<proteinExistence type="predicted"/>
<dbReference type="PRINTS" id="PR00007">
    <property type="entry name" value="COMPLEMNTC1Q"/>
</dbReference>
<dbReference type="InterPro" id="IPR001073">
    <property type="entry name" value="C1q_dom"/>
</dbReference>
<keyword evidence="3" id="KW-0732">Signal</keyword>
<sequence>MFCDLHRAHEHSTNDPESDEDLDETRTKDGTGELQSDIWDELRSLRDLVVEQRVELKHLTERVTAADRLVEALQEEIAGDDVSAPIKTDAPEFTHAKVAFSTSLLATGEGNTFNQDFTQLIFKNVFTNTGNHYSPITGYFTAPVRGVYYFRFTGHLTLTENGLRMRLVKNEHPMVFIGDRPPTSADSEDNLSNGVVLQLDAGDVVSIQFSGAVWDDHYHRTTFSGFLLFAL</sequence>
<dbReference type="SMART" id="SM00110">
    <property type="entry name" value="C1Q"/>
    <property type="match status" value="1"/>
</dbReference>
<evidence type="ECO:0000256" key="5">
    <source>
        <dbReference type="SAM" id="MobiDB-lite"/>
    </source>
</evidence>
<dbReference type="InterPro" id="IPR008983">
    <property type="entry name" value="Tumour_necrosis_fac-like_dom"/>
</dbReference>
<keyword evidence="2" id="KW-0964">Secreted</keyword>
<dbReference type="PANTHER" id="PTHR22923:SF102">
    <property type="entry name" value="CEREBELLIN 13-RELATED"/>
    <property type="match status" value="1"/>
</dbReference>
<dbReference type="AlphaFoldDB" id="A0A3Q3AR64"/>
<dbReference type="OMA" id="CRAQINS"/>
<name>A0A3Q3AR64_KRYMA</name>